<proteinExistence type="predicted"/>
<organism evidence="3 4">
    <name type="scientific">Paraphoma chrysanthemicola</name>
    <dbReference type="NCBI Taxonomy" id="798071"/>
    <lineage>
        <taxon>Eukaryota</taxon>
        <taxon>Fungi</taxon>
        <taxon>Dikarya</taxon>
        <taxon>Ascomycota</taxon>
        <taxon>Pezizomycotina</taxon>
        <taxon>Dothideomycetes</taxon>
        <taxon>Pleosporomycetidae</taxon>
        <taxon>Pleosporales</taxon>
        <taxon>Pleosporineae</taxon>
        <taxon>Phaeosphaeriaceae</taxon>
        <taxon>Paraphoma</taxon>
    </lineage>
</organism>
<dbReference type="Proteomes" id="UP000813461">
    <property type="component" value="Unassembled WGS sequence"/>
</dbReference>
<sequence>METVYLASCGDLGFMPKCKTQYKEWYPQYGVPLTYETIGVDIEPAQMAGIYYQDIVPRITADLASVSVDAYQPSLWSDYMTKGLQGHMNSDHTSSKTTPLRNWIFPPPMFAREDEWGSRFFLAGIPSNTTTGILREHAMRLNSSVTCSKIERTSFPTSCPGEEPFTAAFEMKNDISARICVPGKLGVFPWTLSRNKQDIVEEIYLDMWDTYKYRAGDLEGDDTNSTIHCEMKTTRGYFELGNLRNNGTYGPLLHDWPDADVMARDFNDLVSDDRTVFVPTESDDFVGDSLAPNTSYGLSIPSLSWKASGPLALSTVALFGNISWFSNVSRYSANITHDTTTSSGDQTSWYRTCAGMPFSTLSGLYGVSWFFRAAESCQTSLKSQMLFGSTDRKDSLLRLRYQWLKQFAPPTRSNDTGRMEALLKISAFVTNQALLNHYAPTIDYTLLGGGGFRGRKIYTSPGYPILKPNLSVAVLSVMTILIGLQLLGLLCLAWYIYHLPSWTGSLDAMAVAHIGARLGQQNLLLDGVSGDRERDARALQGVDGLISVVNVEEGHHDPDMELQPLRRASLGVQPHSETGE</sequence>
<keyword evidence="2" id="KW-1133">Transmembrane helix</keyword>
<dbReference type="EMBL" id="JAGMVJ010000001">
    <property type="protein sequence ID" value="KAH7096077.1"/>
    <property type="molecule type" value="Genomic_DNA"/>
</dbReference>
<feature type="region of interest" description="Disordered" evidence="1">
    <location>
        <begin position="557"/>
        <end position="580"/>
    </location>
</feature>
<protein>
    <submittedName>
        <fullName evidence="3">Uncharacterized protein</fullName>
    </submittedName>
</protein>
<evidence type="ECO:0000313" key="4">
    <source>
        <dbReference type="Proteomes" id="UP000813461"/>
    </source>
</evidence>
<evidence type="ECO:0000313" key="3">
    <source>
        <dbReference type="EMBL" id="KAH7096077.1"/>
    </source>
</evidence>
<name>A0A8K0RJC5_9PLEO</name>
<dbReference type="OrthoDB" id="5381672at2759"/>
<evidence type="ECO:0000256" key="1">
    <source>
        <dbReference type="SAM" id="MobiDB-lite"/>
    </source>
</evidence>
<keyword evidence="2" id="KW-0812">Transmembrane</keyword>
<keyword evidence="4" id="KW-1185">Reference proteome</keyword>
<evidence type="ECO:0000256" key="2">
    <source>
        <dbReference type="SAM" id="Phobius"/>
    </source>
</evidence>
<keyword evidence="2" id="KW-0472">Membrane</keyword>
<dbReference type="AlphaFoldDB" id="A0A8K0RJC5"/>
<accession>A0A8K0RJC5</accession>
<reference evidence="3" key="1">
    <citation type="journal article" date="2021" name="Nat. Commun.">
        <title>Genetic determinants of endophytism in the Arabidopsis root mycobiome.</title>
        <authorList>
            <person name="Mesny F."/>
            <person name="Miyauchi S."/>
            <person name="Thiergart T."/>
            <person name="Pickel B."/>
            <person name="Atanasova L."/>
            <person name="Karlsson M."/>
            <person name="Huettel B."/>
            <person name="Barry K.W."/>
            <person name="Haridas S."/>
            <person name="Chen C."/>
            <person name="Bauer D."/>
            <person name="Andreopoulos W."/>
            <person name="Pangilinan J."/>
            <person name="LaButti K."/>
            <person name="Riley R."/>
            <person name="Lipzen A."/>
            <person name="Clum A."/>
            <person name="Drula E."/>
            <person name="Henrissat B."/>
            <person name="Kohler A."/>
            <person name="Grigoriev I.V."/>
            <person name="Martin F.M."/>
            <person name="Hacquard S."/>
        </authorList>
    </citation>
    <scope>NUCLEOTIDE SEQUENCE</scope>
    <source>
        <strain evidence="3">MPI-SDFR-AT-0120</strain>
    </source>
</reference>
<gene>
    <name evidence="3" type="ORF">FB567DRAFT_48539</name>
</gene>
<comment type="caution">
    <text evidence="3">The sequence shown here is derived from an EMBL/GenBank/DDBJ whole genome shotgun (WGS) entry which is preliminary data.</text>
</comment>
<feature type="transmembrane region" description="Helical" evidence="2">
    <location>
        <begin position="470"/>
        <end position="497"/>
    </location>
</feature>